<dbReference type="FunFam" id="3.40.50.1000:FF:000028">
    <property type="entry name" value="Calcium-transporting P-type ATPase, putative"/>
    <property type="match status" value="1"/>
</dbReference>
<accession>A0A8C5JNB3</accession>
<dbReference type="GO" id="GO:0005388">
    <property type="term" value="F:P-type calcium transporter activity"/>
    <property type="evidence" value="ECO:0007669"/>
    <property type="project" value="UniProtKB-EC"/>
</dbReference>
<keyword evidence="7 13" id="KW-0067">ATP-binding</keyword>
<dbReference type="PRINTS" id="PR00120">
    <property type="entry name" value="HATPASE"/>
</dbReference>
<dbReference type="InterPro" id="IPR004014">
    <property type="entry name" value="ATPase_P-typ_cation-transptr_N"/>
</dbReference>
<evidence type="ECO:0000256" key="11">
    <source>
        <dbReference type="ARBA" id="ARBA00023065"/>
    </source>
</evidence>
<dbReference type="GO" id="GO:0005524">
    <property type="term" value="F:ATP binding"/>
    <property type="evidence" value="ECO:0007669"/>
    <property type="project" value="UniProtKB-KW"/>
</dbReference>
<keyword evidence="6 13" id="KW-0106">Calcium</keyword>
<comment type="similarity">
    <text evidence="2">Belongs to the cation transport ATPase (P-type) (TC 3.A.3) family. Type IIA subfamily.</text>
</comment>
<dbReference type="SFLD" id="SFLDS00003">
    <property type="entry name" value="Haloacid_Dehalogenase"/>
    <property type="match status" value="1"/>
</dbReference>
<evidence type="ECO:0000256" key="12">
    <source>
        <dbReference type="ARBA" id="ARBA00023136"/>
    </source>
</evidence>
<evidence type="ECO:0000256" key="9">
    <source>
        <dbReference type="ARBA" id="ARBA00022967"/>
    </source>
</evidence>
<dbReference type="InterPro" id="IPR036412">
    <property type="entry name" value="HAD-like_sf"/>
</dbReference>
<dbReference type="InterPro" id="IPR023298">
    <property type="entry name" value="ATPase_P-typ_TM_dom_sf"/>
</dbReference>
<sequence>RDTFFMSSYDVVIVGAGPCGYMAAYKLIKKAKEEKALQKDPNYQKSLVEKKFLDGFDASQETIEDVKAKFEVDPEIGLTENEAQKRLNAYGPNKLIEAKKETVMQMFLGEFKDPLVLILLVAAVIDAVIAIINGNEIADWAEVGVILAIVILNAVIGTAQEAKAAQSLEALKKMSSPSCTVRRDGKLKTVKATEVALGDVVILEEGTITPADVRLTTSVNLKSDEASLTGESVPSEKDCNALLKGDHAVGDESNIAHSSCPISYGRGEGIVVGTGMNTQIGKIASMLQENNEETPLQKKLAELGKILGFICIGIVVAMFIVGLLWLIPSFMNGTFKPEDIINLFTAAIALAVAAVPEGLPAVVTIVLAMGMSKMVKVNAIVRKLPSVETLGAVTYVCSDKTGTLTQNRMTIKKVYANNQIIDADKVDIHSEEFELVTKGMMLDSNASINGDRYGDPTEIALLDFAHLFNIEKEETEKSSLPRIDEMPFDSVRKMMSTIEADGTIIFTKGALDSILSRANRILINGEVRDITDGDIANINNAAKELAQQAFRVLAFAIHNGEKINEDNLIYVGMVAMIDPPRLEAKPAVEKLHRAGITTVMITGDHADTALAIGRELGIATSPEQTMTGAEIDKCTPEQLQELVKTKRIFARVSPENKVEIVKAIKANGGIAAMTGDGVNDAPSLKAADVGIAMGITGTDVAKSAADIVLADDNFASIEKAVEEGRGIYSNIKKTIFFLLSSNFAEILVMFLATCANIIAPMTAMQLLWINLITDSLPAIALGRDDKDPDIMNNAPRNPKDGIFAHGGFKFNMFYVTKYGLTWNQMMASESLKEVLIAGRDKSIYANWNDVYNALNNGTNLNSILSADGIKSMEIFLNGTNWFFIVAFGFGLILQILVTEVPGLTDIFLGHSNGLEWYNWMICAALGIVPLIVHEIAVPFLRKREVI</sequence>
<comment type="caution">
    <text evidence="13">Lacks conserved residue(s) required for the propagation of feature annotation.</text>
</comment>
<dbReference type="InterPro" id="IPR059000">
    <property type="entry name" value="ATPase_P-type_domA"/>
</dbReference>
<dbReference type="PRINTS" id="PR00119">
    <property type="entry name" value="CATATPASE"/>
</dbReference>
<dbReference type="Gene3D" id="3.50.50.60">
    <property type="entry name" value="FAD/NAD(P)-binding domain"/>
    <property type="match status" value="1"/>
</dbReference>
<comment type="subcellular location">
    <subcellularLocation>
        <location evidence="1 13">Membrane</location>
        <topology evidence="1 13">Multi-pass membrane protein</topology>
    </subcellularLocation>
</comment>
<feature type="transmembrane region" description="Helical" evidence="13">
    <location>
        <begin position="114"/>
        <end position="134"/>
    </location>
</feature>
<organism evidence="15 16">
    <name type="scientific">Junco hyemalis</name>
    <name type="common">Dark-eyed junco</name>
    <dbReference type="NCBI Taxonomy" id="40217"/>
    <lineage>
        <taxon>Eukaryota</taxon>
        <taxon>Metazoa</taxon>
        <taxon>Chordata</taxon>
        <taxon>Craniata</taxon>
        <taxon>Vertebrata</taxon>
        <taxon>Euteleostomi</taxon>
        <taxon>Archelosauria</taxon>
        <taxon>Archosauria</taxon>
        <taxon>Dinosauria</taxon>
        <taxon>Saurischia</taxon>
        <taxon>Theropoda</taxon>
        <taxon>Coelurosauria</taxon>
        <taxon>Aves</taxon>
        <taxon>Neognathae</taxon>
        <taxon>Neoaves</taxon>
        <taxon>Telluraves</taxon>
        <taxon>Australaves</taxon>
        <taxon>Passeriformes</taxon>
        <taxon>Passerellidae</taxon>
        <taxon>Junco</taxon>
    </lineage>
</organism>
<dbReference type="SUPFAM" id="SSF81660">
    <property type="entry name" value="Metal cation-transporting ATPase, ATP-binding domain N"/>
    <property type="match status" value="1"/>
</dbReference>
<dbReference type="Gene3D" id="3.40.50.1000">
    <property type="entry name" value="HAD superfamily/HAD-like"/>
    <property type="match status" value="1"/>
</dbReference>
<dbReference type="PROSITE" id="PS00154">
    <property type="entry name" value="ATPASE_E1_E2"/>
    <property type="match status" value="1"/>
</dbReference>
<dbReference type="Pfam" id="PF00122">
    <property type="entry name" value="E1-E2_ATPase"/>
    <property type="match status" value="1"/>
</dbReference>
<dbReference type="GO" id="GO:0016887">
    <property type="term" value="F:ATP hydrolysis activity"/>
    <property type="evidence" value="ECO:0007669"/>
    <property type="project" value="InterPro"/>
</dbReference>
<comment type="catalytic activity">
    <reaction evidence="13">
        <text>Ca(2+)(in) + ATP + H2O = Ca(2+)(out) + ADP + phosphate + H(+)</text>
        <dbReference type="Rhea" id="RHEA:18105"/>
        <dbReference type="ChEBI" id="CHEBI:15377"/>
        <dbReference type="ChEBI" id="CHEBI:15378"/>
        <dbReference type="ChEBI" id="CHEBI:29108"/>
        <dbReference type="ChEBI" id="CHEBI:30616"/>
        <dbReference type="ChEBI" id="CHEBI:43474"/>
        <dbReference type="ChEBI" id="CHEBI:456216"/>
        <dbReference type="EC" id="7.2.2.10"/>
    </reaction>
</comment>
<feature type="transmembrane region" description="Helical" evidence="13">
    <location>
        <begin position="735"/>
        <end position="759"/>
    </location>
</feature>
<comment type="similarity">
    <text evidence="13">Belongs to the cation transport ATPase (P-type) (TC 3.A.3) family. Type IIB subfamily.</text>
</comment>
<reference evidence="15" key="1">
    <citation type="submission" date="2025-08" db="UniProtKB">
        <authorList>
            <consortium name="Ensembl"/>
        </authorList>
    </citation>
    <scope>IDENTIFICATION</scope>
</reference>
<dbReference type="Gene3D" id="2.70.150.10">
    <property type="entry name" value="Calcium-transporting ATPase, cytoplasmic transduction domain A"/>
    <property type="match status" value="1"/>
</dbReference>
<dbReference type="Pfam" id="PF00690">
    <property type="entry name" value="Cation_ATPase_N"/>
    <property type="match status" value="1"/>
</dbReference>
<dbReference type="Gene3D" id="1.20.1110.10">
    <property type="entry name" value="Calcium-transporting ATPase, transmembrane domain"/>
    <property type="match status" value="1"/>
</dbReference>
<dbReference type="SUPFAM" id="SSF51905">
    <property type="entry name" value="FAD/NAD(P)-binding domain"/>
    <property type="match status" value="1"/>
</dbReference>
<dbReference type="GO" id="GO:0016020">
    <property type="term" value="C:membrane"/>
    <property type="evidence" value="ECO:0007669"/>
    <property type="project" value="UniProtKB-SubCell"/>
</dbReference>
<evidence type="ECO:0000313" key="15">
    <source>
        <dbReference type="Ensembl" id="ENSJHYP00000021102.1"/>
    </source>
</evidence>
<dbReference type="SMART" id="SM00831">
    <property type="entry name" value="Cation_ATPase_N"/>
    <property type="match status" value="1"/>
</dbReference>
<evidence type="ECO:0000256" key="10">
    <source>
        <dbReference type="ARBA" id="ARBA00022989"/>
    </source>
</evidence>
<keyword evidence="12 13" id="KW-0472">Membrane</keyword>
<keyword evidence="3 13" id="KW-0109">Calcium transport</keyword>
<comment type="function">
    <text evidence="13">Catalyzes the hydrolysis of ATP coupled with the transport of calcium.</text>
</comment>
<evidence type="ECO:0000256" key="13">
    <source>
        <dbReference type="RuleBase" id="RU361146"/>
    </source>
</evidence>
<keyword evidence="8" id="KW-0460">Magnesium</keyword>
<evidence type="ECO:0000256" key="8">
    <source>
        <dbReference type="ARBA" id="ARBA00022842"/>
    </source>
</evidence>
<dbReference type="EC" id="7.2.2.10" evidence="13"/>
<keyword evidence="5 13" id="KW-0547">Nucleotide-binding</keyword>
<dbReference type="SFLD" id="SFLDG00002">
    <property type="entry name" value="C1.7:_P-type_atpase_like"/>
    <property type="match status" value="1"/>
</dbReference>
<dbReference type="InterPro" id="IPR001757">
    <property type="entry name" value="P_typ_ATPase"/>
</dbReference>
<feature type="transmembrane region" description="Helical" evidence="13">
    <location>
        <begin position="140"/>
        <end position="159"/>
    </location>
</feature>
<dbReference type="InterPro" id="IPR036188">
    <property type="entry name" value="FAD/NAD-bd_sf"/>
</dbReference>
<evidence type="ECO:0000256" key="6">
    <source>
        <dbReference type="ARBA" id="ARBA00022837"/>
    </source>
</evidence>
<dbReference type="Gene3D" id="3.40.1110.10">
    <property type="entry name" value="Calcium-transporting ATPase, cytoplasmic domain N"/>
    <property type="match status" value="1"/>
</dbReference>
<dbReference type="AlphaFoldDB" id="A0A8C5JNB3"/>
<name>A0A8C5JNB3_JUNHY</name>
<dbReference type="InterPro" id="IPR023299">
    <property type="entry name" value="ATPase_P-typ_cyto_dom_N"/>
</dbReference>
<protein>
    <recommendedName>
        <fullName evidence="13">Calcium-transporting ATPase</fullName>
        <ecNumber evidence="13">7.2.2.10</ecNumber>
    </recommendedName>
</protein>
<dbReference type="Ensembl" id="ENSJHYT00000025447.1">
    <property type="protein sequence ID" value="ENSJHYP00000021102.1"/>
    <property type="gene ID" value="ENSJHYG00000015942.1"/>
</dbReference>
<evidence type="ECO:0000256" key="4">
    <source>
        <dbReference type="ARBA" id="ARBA00022692"/>
    </source>
</evidence>
<dbReference type="NCBIfam" id="TIGR01517">
    <property type="entry name" value="ATPase-IIB_Ca"/>
    <property type="match status" value="1"/>
</dbReference>
<feature type="transmembrane region" description="Helical" evidence="13">
    <location>
        <begin position="916"/>
        <end position="940"/>
    </location>
</feature>
<evidence type="ECO:0000256" key="3">
    <source>
        <dbReference type="ARBA" id="ARBA00022568"/>
    </source>
</evidence>
<feature type="domain" description="Cation-transporting P-type ATPase N-terminal" evidence="14">
    <location>
        <begin position="57"/>
        <end position="131"/>
    </location>
</feature>
<reference evidence="15" key="2">
    <citation type="submission" date="2025-09" db="UniProtKB">
        <authorList>
            <consortium name="Ensembl"/>
        </authorList>
    </citation>
    <scope>IDENTIFICATION</scope>
</reference>
<dbReference type="InterPro" id="IPR008250">
    <property type="entry name" value="ATPase_P-typ_transduc_dom_A_sf"/>
</dbReference>
<keyword evidence="13" id="KW-0813">Transport</keyword>
<keyword evidence="9" id="KW-1278">Translocase</keyword>
<dbReference type="Proteomes" id="UP000694408">
    <property type="component" value="Unplaced"/>
</dbReference>
<evidence type="ECO:0000256" key="1">
    <source>
        <dbReference type="ARBA" id="ARBA00004141"/>
    </source>
</evidence>
<feature type="transmembrane region" description="Helical" evidence="13">
    <location>
        <begin position="874"/>
        <end position="896"/>
    </location>
</feature>
<dbReference type="FunFam" id="3.40.50.1000:FF:000001">
    <property type="entry name" value="Phospholipid-transporting ATPase IC"/>
    <property type="match status" value="1"/>
</dbReference>
<proteinExistence type="inferred from homology"/>
<dbReference type="SUPFAM" id="SSF81653">
    <property type="entry name" value="Calcium ATPase, transduction domain A"/>
    <property type="match status" value="1"/>
</dbReference>
<evidence type="ECO:0000256" key="5">
    <source>
        <dbReference type="ARBA" id="ARBA00022741"/>
    </source>
</evidence>
<feature type="transmembrane region" description="Helical" evidence="13">
    <location>
        <begin position="765"/>
        <end position="782"/>
    </location>
</feature>
<keyword evidence="10 13" id="KW-1133">Transmembrane helix</keyword>
<dbReference type="InterPro" id="IPR006408">
    <property type="entry name" value="P-type_ATPase_IIB"/>
</dbReference>
<dbReference type="PANTHER" id="PTHR42861">
    <property type="entry name" value="CALCIUM-TRANSPORTING ATPASE"/>
    <property type="match status" value="1"/>
</dbReference>
<keyword evidence="11 13" id="KW-0406">Ion transport</keyword>
<dbReference type="InterPro" id="IPR006068">
    <property type="entry name" value="ATPase_P-typ_cation-transptr_C"/>
</dbReference>
<dbReference type="Pfam" id="PF13246">
    <property type="entry name" value="Cation_ATPase"/>
    <property type="match status" value="1"/>
</dbReference>
<evidence type="ECO:0000256" key="2">
    <source>
        <dbReference type="ARBA" id="ARBA00005675"/>
    </source>
</evidence>
<keyword evidence="16" id="KW-1185">Reference proteome</keyword>
<dbReference type="NCBIfam" id="TIGR01494">
    <property type="entry name" value="ATPase_P-type"/>
    <property type="match status" value="3"/>
</dbReference>
<keyword evidence="4 13" id="KW-0812">Transmembrane</keyword>
<dbReference type="SFLD" id="SFLDF00027">
    <property type="entry name" value="p-type_atpase"/>
    <property type="match status" value="1"/>
</dbReference>
<dbReference type="InterPro" id="IPR023214">
    <property type="entry name" value="HAD_sf"/>
</dbReference>
<evidence type="ECO:0000313" key="16">
    <source>
        <dbReference type="Proteomes" id="UP000694408"/>
    </source>
</evidence>
<dbReference type="SUPFAM" id="SSF56784">
    <property type="entry name" value="HAD-like"/>
    <property type="match status" value="1"/>
</dbReference>
<dbReference type="SUPFAM" id="SSF81665">
    <property type="entry name" value="Calcium ATPase, transmembrane domain M"/>
    <property type="match status" value="1"/>
</dbReference>
<dbReference type="InterPro" id="IPR018303">
    <property type="entry name" value="ATPase_P-typ_P_site"/>
</dbReference>
<feature type="transmembrane region" description="Helical" evidence="13">
    <location>
        <begin position="306"/>
        <end position="328"/>
    </location>
</feature>
<evidence type="ECO:0000259" key="14">
    <source>
        <dbReference type="SMART" id="SM00831"/>
    </source>
</evidence>
<evidence type="ECO:0000256" key="7">
    <source>
        <dbReference type="ARBA" id="ARBA00022840"/>
    </source>
</evidence>
<feature type="transmembrane region" description="Helical" evidence="13">
    <location>
        <begin position="340"/>
        <end position="368"/>
    </location>
</feature>
<dbReference type="Pfam" id="PF00689">
    <property type="entry name" value="Cation_ATPase_C"/>
    <property type="match status" value="2"/>
</dbReference>
<dbReference type="InterPro" id="IPR044492">
    <property type="entry name" value="P_typ_ATPase_HD_dom"/>
</dbReference>